<keyword evidence="8" id="KW-0028">Amino-acid biosynthesis</keyword>
<dbReference type="SUPFAM" id="SSF52518">
    <property type="entry name" value="Thiamin diphosphate-binding fold (THDP-binding)"/>
    <property type="match status" value="2"/>
</dbReference>
<dbReference type="InterPro" id="IPR012001">
    <property type="entry name" value="Thiamin_PyroP_enz_TPP-bd_dom"/>
</dbReference>
<dbReference type="Pfam" id="PF02775">
    <property type="entry name" value="TPP_enzyme_C"/>
    <property type="match status" value="1"/>
</dbReference>
<dbReference type="InterPro" id="IPR011766">
    <property type="entry name" value="TPP_enzyme_TPP-bd"/>
</dbReference>
<organism evidence="14 15">
    <name type="scientific">Rhodococcus wratislaviensis</name>
    <name type="common">Tsukamurella wratislaviensis</name>
    <dbReference type="NCBI Taxonomy" id="44752"/>
    <lineage>
        <taxon>Bacteria</taxon>
        <taxon>Bacillati</taxon>
        <taxon>Actinomycetota</taxon>
        <taxon>Actinomycetes</taxon>
        <taxon>Mycobacteriales</taxon>
        <taxon>Nocardiaceae</taxon>
        <taxon>Rhodococcus</taxon>
    </lineage>
</organism>
<dbReference type="GO" id="GO:0000287">
    <property type="term" value="F:magnesium ion binding"/>
    <property type="evidence" value="ECO:0007669"/>
    <property type="project" value="InterPro"/>
</dbReference>
<protein>
    <recommendedName>
        <fullName evidence="4">acetolactate synthase</fullName>
        <ecNumber evidence="4">2.2.1.6</ecNumber>
    </recommendedName>
</protein>
<gene>
    <name evidence="14" type="ORF">Rhow_001208</name>
</gene>
<keyword evidence="5" id="KW-0285">Flavoprotein</keyword>
<dbReference type="GO" id="GO:0009099">
    <property type="term" value="P:L-valine biosynthetic process"/>
    <property type="evidence" value="ECO:0007669"/>
    <property type="project" value="UniProtKB-UniPathway"/>
</dbReference>
<evidence type="ECO:0000256" key="1">
    <source>
        <dbReference type="ARBA" id="ARBA00004974"/>
    </source>
</evidence>
<dbReference type="EMBL" id="BHYM01000017">
    <property type="protein sequence ID" value="GCE38169.1"/>
    <property type="molecule type" value="Genomic_DNA"/>
</dbReference>
<dbReference type="Pfam" id="PF00205">
    <property type="entry name" value="TPP_enzyme_M"/>
    <property type="match status" value="1"/>
</dbReference>
<dbReference type="PANTHER" id="PTHR18968">
    <property type="entry name" value="THIAMINE PYROPHOSPHATE ENZYMES"/>
    <property type="match status" value="1"/>
</dbReference>
<evidence type="ECO:0000256" key="7">
    <source>
        <dbReference type="ARBA" id="ARBA00023052"/>
    </source>
</evidence>
<feature type="domain" description="Thiamine pyrophosphate enzyme central" evidence="11">
    <location>
        <begin position="216"/>
        <end position="351"/>
    </location>
</feature>
<keyword evidence="6" id="KW-0274">FAD</keyword>
<keyword evidence="8" id="KW-0100">Branched-chain amino acid biosynthesis</keyword>
<feature type="domain" description="Thiamine pyrophosphate enzyme N-terminal TPP-binding" evidence="13">
    <location>
        <begin position="30"/>
        <end position="141"/>
    </location>
</feature>
<dbReference type="InterPro" id="IPR029035">
    <property type="entry name" value="DHS-like_NAD/FAD-binding_dom"/>
</dbReference>
<dbReference type="InterPro" id="IPR029061">
    <property type="entry name" value="THDP-binding"/>
</dbReference>
<dbReference type="SUPFAM" id="SSF52467">
    <property type="entry name" value="DHS-like NAD/FAD-binding domain"/>
    <property type="match status" value="1"/>
</dbReference>
<dbReference type="CDD" id="cd07035">
    <property type="entry name" value="TPP_PYR_POX_like"/>
    <property type="match status" value="1"/>
</dbReference>
<dbReference type="GO" id="GO:0003984">
    <property type="term" value="F:acetolactate synthase activity"/>
    <property type="evidence" value="ECO:0007669"/>
    <property type="project" value="UniProtKB-EC"/>
</dbReference>
<dbReference type="Gene3D" id="3.40.50.1220">
    <property type="entry name" value="TPP-binding domain"/>
    <property type="match status" value="1"/>
</dbReference>
<evidence type="ECO:0000256" key="8">
    <source>
        <dbReference type="ARBA" id="ARBA00023304"/>
    </source>
</evidence>
<dbReference type="Gene3D" id="3.40.50.970">
    <property type="match status" value="2"/>
</dbReference>
<proteinExistence type="inferred from homology"/>
<evidence type="ECO:0000256" key="3">
    <source>
        <dbReference type="ARBA" id="ARBA00007812"/>
    </source>
</evidence>
<evidence type="ECO:0000259" key="11">
    <source>
        <dbReference type="Pfam" id="PF00205"/>
    </source>
</evidence>
<keyword evidence="15" id="KW-1185">Reference proteome</keyword>
<evidence type="ECO:0000313" key="14">
    <source>
        <dbReference type="EMBL" id="GCE38169.1"/>
    </source>
</evidence>
<keyword evidence="7 10" id="KW-0786">Thiamine pyrophosphate</keyword>
<dbReference type="InterPro" id="IPR045229">
    <property type="entry name" value="TPP_enz"/>
</dbReference>
<dbReference type="AlphaFoldDB" id="A0A402C3K2"/>
<dbReference type="GO" id="GO:0005948">
    <property type="term" value="C:acetolactate synthase complex"/>
    <property type="evidence" value="ECO:0007669"/>
    <property type="project" value="TreeGrafter"/>
</dbReference>
<dbReference type="GO" id="GO:0009097">
    <property type="term" value="P:isoleucine biosynthetic process"/>
    <property type="evidence" value="ECO:0007669"/>
    <property type="project" value="UniProtKB-UniPathway"/>
</dbReference>
<evidence type="ECO:0000259" key="12">
    <source>
        <dbReference type="Pfam" id="PF02775"/>
    </source>
</evidence>
<name>A0A402C3K2_RHOWR</name>
<dbReference type="PANTHER" id="PTHR18968:SF167">
    <property type="entry name" value="ACETOLACTATE SYNTHASE LARGE SUBUNIT ILVB2-RELATED"/>
    <property type="match status" value="1"/>
</dbReference>
<dbReference type="OrthoDB" id="4494979at2"/>
<comment type="similarity">
    <text evidence="3 10">Belongs to the TPP enzyme family.</text>
</comment>
<dbReference type="GO" id="GO:0030976">
    <property type="term" value="F:thiamine pyrophosphate binding"/>
    <property type="evidence" value="ECO:0007669"/>
    <property type="project" value="InterPro"/>
</dbReference>
<reference evidence="14 15" key="1">
    <citation type="submission" date="2018-11" db="EMBL/GenBank/DDBJ databases">
        <title>Microbial catabolism of amino acid.</title>
        <authorList>
            <person name="Hibi M."/>
            <person name="Ogawa J."/>
        </authorList>
    </citation>
    <scope>NUCLEOTIDE SEQUENCE [LARGE SCALE GENOMIC DNA]</scope>
    <source>
        <strain evidence="14 15">C31-06</strain>
    </source>
</reference>
<dbReference type="UniPathway" id="UPA00047">
    <property type="reaction ID" value="UER00055"/>
</dbReference>
<dbReference type="UniPathway" id="UPA00049">
    <property type="reaction ID" value="UER00059"/>
</dbReference>
<accession>A0A402C3K2</accession>
<sequence length="610" mass="65252">MSTDQSIELQAELDEVAGAQDTPPSEIRREGSDAIADALVASGVEMIFGYTGGSVPALARSLFKEDKLAEFGGRTELTAAWMSYGYNRVKRRAASAVVSWAVGALHVAPAVYASKLDGTPFVMMVMNNPPAYEARDPLQDAVEVYPSLKPISKYIKKVADAGDLPVIVRQAVKEASTGRFGPSVLDLAQTAMYQTTNMAVEKLELPSPPAARADDVAKTLELLLQAERPVLYVGAGVHIADAAEELRELAELLGVPVVSTSWGGRGLLPDAHPLYAGASGNFGWRSANDTLQRSDFWLAVGTSFSQMSTGSWSLKKPDTVVHVDVDQREIAKIFQPTLGMAADAKEFLSQLLDLAKRSLSGGSASNGLVPADISPWREETAGIKAEWQTEMNSWFDGTEVPINQYFLIKTLSDHLPEDALVVADSGGNAFGMYRAFEYKTVTPLATGGRYMSLGAGLPVAMGAKLADPSRVVVSYHGDGGLYYDFAELSNLAQHNLKVIVVIDNNHCLLANRASAKASGIDNPWVDLPQTTDFVAVAKGMGVDGERVETPDQIAPAIERALAAEGSYVLDVHTEPGLRLVRALSGIIPIVGDRTPKKGHLADVIEGSWPS</sequence>
<evidence type="ECO:0000256" key="10">
    <source>
        <dbReference type="RuleBase" id="RU362132"/>
    </source>
</evidence>
<feature type="domain" description="Thiamine pyrophosphate enzyme TPP-binding" evidence="12">
    <location>
        <begin position="432"/>
        <end position="571"/>
    </location>
</feature>
<evidence type="ECO:0000256" key="4">
    <source>
        <dbReference type="ARBA" id="ARBA00013145"/>
    </source>
</evidence>
<dbReference type="RefSeq" id="WP_124390792.1">
    <property type="nucleotide sequence ID" value="NZ_BHYM01000017.1"/>
</dbReference>
<dbReference type="Pfam" id="PF02776">
    <property type="entry name" value="TPP_enzyme_N"/>
    <property type="match status" value="1"/>
</dbReference>
<comment type="catalytic activity">
    <reaction evidence="9">
        <text>2 pyruvate + H(+) = (2S)-2-acetolactate + CO2</text>
        <dbReference type="Rhea" id="RHEA:25249"/>
        <dbReference type="ChEBI" id="CHEBI:15361"/>
        <dbReference type="ChEBI" id="CHEBI:15378"/>
        <dbReference type="ChEBI" id="CHEBI:16526"/>
        <dbReference type="ChEBI" id="CHEBI:58476"/>
        <dbReference type="EC" id="2.2.1.6"/>
    </reaction>
</comment>
<dbReference type="GO" id="GO:0050660">
    <property type="term" value="F:flavin adenine dinucleotide binding"/>
    <property type="evidence" value="ECO:0007669"/>
    <property type="project" value="TreeGrafter"/>
</dbReference>
<evidence type="ECO:0000256" key="6">
    <source>
        <dbReference type="ARBA" id="ARBA00022827"/>
    </source>
</evidence>
<dbReference type="Proteomes" id="UP000287519">
    <property type="component" value="Unassembled WGS sequence"/>
</dbReference>
<evidence type="ECO:0000259" key="13">
    <source>
        <dbReference type="Pfam" id="PF02776"/>
    </source>
</evidence>
<dbReference type="CDD" id="cd00568">
    <property type="entry name" value="TPP_enzymes"/>
    <property type="match status" value="1"/>
</dbReference>
<evidence type="ECO:0000256" key="2">
    <source>
        <dbReference type="ARBA" id="ARBA00005025"/>
    </source>
</evidence>
<evidence type="ECO:0000256" key="9">
    <source>
        <dbReference type="ARBA" id="ARBA00048670"/>
    </source>
</evidence>
<evidence type="ECO:0000313" key="15">
    <source>
        <dbReference type="Proteomes" id="UP000287519"/>
    </source>
</evidence>
<evidence type="ECO:0000256" key="5">
    <source>
        <dbReference type="ARBA" id="ARBA00022630"/>
    </source>
</evidence>
<comment type="caution">
    <text evidence="14">The sequence shown here is derived from an EMBL/GenBank/DDBJ whole genome shotgun (WGS) entry which is preliminary data.</text>
</comment>
<comment type="pathway">
    <text evidence="1">Amino-acid biosynthesis; L-isoleucine biosynthesis; L-isoleucine from 2-oxobutanoate: step 1/4.</text>
</comment>
<dbReference type="EC" id="2.2.1.6" evidence="4"/>
<dbReference type="InterPro" id="IPR012000">
    <property type="entry name" value="Thiamin_PyroP_enz_cen_dom"/>
</dbReference>
<comment type="pathway">
    <text evidence="2">Amino-acid biosynthesis; L-valine biosynthesis; L-valine from pyruvate: step 1/4.</text>
</comment>